<keyword evidence="4 7" id="KW-0812">Transmembrane</keyword>
<evidence type="ECO:0000256" key="6">
    <source>
        <dbReference type="ARBA" id="ARBA00023136"/>
    </source>
</evidence>
<dbReference type="CDD" id="cd06261">
    <property type="entry name" value="TM_PBP2"/>
    <property type="match status" value="1"/>
</dbReference>
<evidence type="ECO:0000313" key="9">
    <source>
        <dbReference type="EMBL" id="SFZ80562.1"/>
    </source>
</evidence>
<protein>
    <submittedName>
        <fullName evidence="9">Raffinose/stachyose/melibiose transport system permease protein</fullName>
    </submittedName>
</protein>
<dbReference type="PANTHER" id="PTHR43744">
    <property type="entry name" value="ABC TRANSPORTER PERMEASE PROTEIN MG189-RELATED-RELATED"/>
    <property type="match status" value="1"/>
</dbReference>
<feature type="domain" description="ABC transmembrane type-1" evidence="8">
    <location>
        <begin position="89"/>
        <end position="280"/>
    </location>
</feature>
<keyword evidence="2 7" id="KW-0813">Transport</keyword>
<dbReference type="GO" id="GO:0055085">
    <property type="term" value="P:transmembrane transport"/>
    <property type="evidence" value="ECO:0007669"/>
    <property type="project" value="InterPro"/>
</dbReference>
<evidence type="ECO:0000256" key="1">
    <source>
        <dbReference type="ARBA" id="ARBA00004651"/>
    </source>
</evidence>
<accession>A0A1K2HSP4</accession>
<dbReference type="EMBL" id="FPKU01000001">
    <property type="protein sequence ID" value="SFZ80562.1"/>
    <property type="molecule type" value="Genomic_DNA"/>
</dbReference>
<comment type="subcellular location">
    <subcellularLocation>
        <location evidence="1 7">Cell membrane</location>
        <topology evidence="1 7">Multi-pass membrane protein</topology>
    </subcellularLocation>
</comment>
<dbReference type="Gene3D" id="1.10.3720.10">
    <property type="entry name" value="MetI-like"/>
    <property type="match status" value="1"/>
</dbReference>
<dbReference type="GO" id="GO:0005886">
    <property type="term" value="C:plasma membrane"/>
    <property type="evidence" value="ECO:0007669"/>
    <property type="project" value="UniProtKB-SubCell"/>
</dbReference>
<dbReference type="AlphaFoldDB" id="A0A1K2HSP4"/>
<keyword evidence="6 7" id="KW-0472">Membrane</keyword>
<feature type="transmembrane region" description="Helical" evidence="7">
    <location>
        <begin position="30"/>
        <end position="54"/>
    </location>
</feature>
<dbReference type="SUPFAM" id="SSF161098">
    <property type="entry name" value="MetI-like"/>
    <property type="match status" value="1"/>
</dbReference>
<feature type="transmembrane region" description="Helical" evidence="7">
    <location>
        <begin position="124"/>
        <end position="146"/>
    </location>
</feature>
<evidence type="ECO:0000259" key="8">
    <source>
        <dbReference type="PROSITE" id="PS50928"/>
    </source>
</evidence>
<comment type="similarity">
    <text evidence="7">Belongs to the binding-protein-dependent transport system permease family.</text>
</comment>
<gene>
    <name evidence="9" type="ORF">SAMN02983003_0003</name>
</gene>
<name>A0A1K2HSP4_9HYPH</name>
<evidence type="ECO:0000256" key="4">
    <source>
        <dbReference type="ARBA" id="ARBA00022692"/>
    </source>
</evidence>
<evidence type="ECO:0000256" key="5">
    <source>
        <dbReference type="ARBA" id="ARBA00022989"/>
    </source>
</evidence>
<feature type="transmembrane region" description="Helical" evidence="7">
    <location>
        <begin position="259"/>
        <end position="280"/>
    </location>
</feature>
<evidence type="ECO:0000256" key="2">
    <source>
        <dbReference type="ARBA" id="ARBA00022448"/>
    </source>
</evidence>
<dbReference type="Proteomes" id="UP000183447">
    <property type="component" value="Unassembled WGS sequence"/>
</dbReference>
<keyword evidence="5 7" id="KW-1133">Transmembrane helix</keyword>
<evidence type="ECO:0000256" key="7">
    <source>
        <dbReference type="RuleBase" id="RU363032"/>
    </source>
</evidence>
<sequence>MSTASATASRKAMTYGDRPGMLASLGRDGLLQIILIANTIIMLAPIVIMVFSAFKTTPQIFQAPFSIPDFTQVGNFIKIWNETNFLRYLLNSFFVTGASMVLILTLGTMAAYAIGRYAFTGSSFILMFFLAGLTLPLKLAIIPLFMLMRDLGILNNQLSLIFVYTAMGLPTTVFIMTGFIRSLPNELEDAARMDGASEARIMWAIMLPLVRPAMVIAGIQNVVPIWNDFFFPLVFIQNDNLKTLPQGLTTFMGEYTTDWGVLFSGLTLSAAPIVIIYIVLSKQFIAGMTSGAVK</sequence>
<feature type="transmembrane region" description="Helical" evidence="7">
    <location>
        <begin position="201"/>
        <end position="223"/>
    </location>
</feature>
<dbReference type="PROSITE" id="PS50928">
    <property type="entry name" value="ABC_TM1"/>
    <property type="match status" value="1"/>
</dbReference>
<dbReference type="Pfam" id="PF00528">
    <property type="entry name" value="BPD_transp_1"/>
    <property type="match status" value="1"/>
</dbReference>
<dbReference type="STRING" id="665118.SAMN02983003_0003"/>
<evidence type="ECO:0000256" key="3">
    <source>
        <dbReference type="ARBA" id="ARBA00022475"/>
    </source>
</evidence>
<feature type="transmembrane region" description="Helical" evidence="7">
    <location>
        <begin position="158"/>
        <end position="180"/>
    </location>
</feature>
<proteinExistence type="inferred from homology"/>
<dbReference type="PANTHER" id="PTHR43744:SF12">
    <property type="entry name" value="ABC TRANSPORTER PERMEASE PROTEIN MG189-RELATED"/>
    <property type="match status" value="1"/>
</dbReference>
<dbReference type="InterPro" id="IPR035906">
    <property type="entry name" value="MetI-like_sf"/>
</dbReference>
<feature type="transmembrane region" description="Helical" evidence="7">
    <location>
        <begin position="88"/>
        <end position="112"/>
    </location>
</feature>
<evidence type="ECO:0000313" key="10">
    <source>
        <dbReference type="Proteomes" id="UP000183447"/>
    </source>
</evidence>
<keyword evidence="3" id="KW-1003">Cell membrane</keyword>
<reference evidence="9 10" key="1">
    <citation type="submission" date="2016-11" db="EMBL/GenBank/DDBJ databases">
        <authorList>
            <person name="Jaros S."/>
            <person name="Januszkiewicz K."/>
            <person name="Wedrychowicz H."/>
        </authorList>
    </citation>
    <scope>NUCLEOTIDE SEQUENCE [LARGE SCALE GENOMIC DNA]</scope>
    <source>
        <strain evidence="9 10">ATCC 23634</strain>
    </source>
</reference>
<keyword evidence="10" id="KW-1185">Reference proteome</keyword>
<dbReference type="InterPro" id="IPR000515">
    <property type="entry name" value="MetI-like"/>
</dbReference>
<dbReference type="RefSeq" id="WP_072338392.1">
    <property type="nucleotide sequence ID" value="NZ_FPKU01000001.1"/>
</dbReference>
<organism evidence="9 10">
    <name type="scientific">Devosia enhydra</name>
    <dbReference type="NCBI Taxonomy" id="665118"/>
    <lineage>
        <taxon>Bacteria</taxon>
        <taxon>Pseudomonadati</taxon>
        <taxon>Pseudomonadota</taxon>
        <taxon>Alphaproteobacteria</taxon>
        <taxon>Hyphomicrobiales</taxon>
        <taxon>Devosiaceae</taxon>
        <taxon>Devosia</taxon>
    </lineage>
</organism>